<reference evidence="1" key="2">
    <citation type="journal article" date="2015" name="Fish Shellfish Immunol.">
        <title>Early steps in the European eel (Anguilla anguilla)-Vibrio vulnificus interaction in the gills: Role of the RtxA13 toxin.</title>
        <authorList>
            <person name="Callol A."/>
            <person name="Pajuelo D."/>
            <person name="Ebbesson L."/>
            <person name="Teles M."/>
            <person name="MacKenzie S."/>
            <person name="Amaro C."/>
        </authorList>
    </citation>
    <scope>NUCLEOTIDE SEQUENCE</scope>
</reference>
<proteinExistence type="predicted"/>
<sequence length="59" mass="6862">MCVHGYVYMHLSCQHVYIFIYAGPQISRESFQGPCYWIESDRGQQLKSIKTNPLPQSPQ</sequence>
<evidence type="ECO:0000313" key="1">
    <source>
        <dbReference type="EMBL" id="JAH31774.1"/>
    </source>
</evidence>
<reference evidence="1" key="1">
    <citation type="submission" date="2014-11" db="EMBL/GenBank/DDBJ databases">
        <authorList>
            <person name="Amaro Gonzalez C."/>
        </authorList>
    </citation>
    <scope>NUCLEOTIDE SEQUENCE</scope>
</reference>
<protein>
    <submittedName>
        <fullName evidence="1">Uncharacterized protein</fullName>
    </submittedName>
</protein>
<name>A0A0E9RRL9_ANGAN</name>
<organism evidence="1">
    <name type="scientific">Anguilla anguilla</name>
    <name type="common">European freshwater eel</name>
    <name type="synonym">Muraena anguilla</name>
    <dbReference type="NCBI Taxonomy" id="7936"/>
    <lineage>
        <taxon>Eukaryota</taxon>
        <taxon>Metazoa</taxon>
        <taxon>Chordata</taxon>
        <taxon>Craniata</taxon>
        <taxon>Vertebrata</taxon>
        <taxon>Euteleostomi</taxon>
        <taxon>Actinopterygii</taxon>
        <taxon>Neopterygii</taxon>
        <taxon>Teleostei</taxon>
        <taxon>Anguilliformes</taxon>
        <taxon>Anguillidae</taxon>
        <taxon>Anguilla</taxon>
    </lineage>
</organism>
<accession>A0A0E9RRL9</accession>
<dbReference type="EMBL" id="GBXM01076803">
    <property type="protein sequence ID" value="JAH31774.1"/>
    <property type="molecule type" value="Transcribed_RNA"/>
</dbReference>
<dbReference type="AlphaFoldDB" id="A0A0E9RRL9"/>